<proteinExistence type="predicted"/>
<reference evidence="2" key="1">
    <citation type="submission" date="2023-03" db="EMBL/GenBank/DDBJ databases">
        <title>Massive genome expansion in bonnet fungi (Mycena s.s.) driven by repeated elements and novel gene families across ecological guilds.</title>
        <authorList>
            <consortium name="Lawrence Berkeley National Laboratory"/>
            <person name="Harder C.B."/>
            <person name="Miyauchi S."/>
            <person name="Viragh M."/>
            <person name="Kuo A."/>
            <person name="Thoen E."/>
            <person name="Andreopoulos B."/>
            <person name="Lu D."/>
            <person name="Skrede I."/>
            <person name="Drula E."/>
            <person name="Henrissat B."/>
            <person name="Morin E."/>
            <person name="Kohler A."/>
            <person name="Barry K."/>
            <person name="LaButti K."/>
            <person name="Morin E."/>
            <person name="Salamov A."/>
            <person name="Lipzen A."/>
            <person name="Mereny Z."/>
            <person name="Hegedus B."/>
            <person name="Baldrian P."/>
            <person name="Stursova M."/>
            <person name="Weitz H."/>
            <person name="Taylor A."/>
            <person name="Grigoriev I.V."/>
            <person name="Nagy L.G."/>
            <person name="Martin F."/>
            <person name="Kauserud H."/>
        </authorList>
    </citation>
    <scope>NUCLEOTIDE SEQUENCE</scope>
    <source>
        <strain evidence="2">CBHHK002</strain>
    </source>
</reference>
<protein>
    <submittedName>
        <fullName evidence="2">Uncharacterized protein</fullName>
    </submittedName>
</protein>
<keyword evidence="3" id="KW-1185">Reference proteome</keyword>
<evidence type="ECO:0000313" key="2">
    <source>
        <dbReference type="EMBL" id="KAJ7355959.1"/>
    </source>
</evidence>
<feature type="region of interest" description="Disordered" evidence="1">
    <location>
        <begin position="317"/>
        <end position="357"/>
    </location>
</feature>
<accession>A0AAD7AE54</accession>
<evidence type="ECO:0000313" key="3">
    <source>
        <dbReference type="Proteomes" id="UP001218218"/>
    </source>
</evidence>
<feature type="compositionally biased region" description="Basic and acidic residues" evidence="1">
    <location>
        <begin position="342"/>
        <end position="357"/>
    </location>
</feature>
<name>A0AAD7AE54_9AGAR</name>
<dbReference type="AlphaFoldDB" id="A0AAD7AE54"/>
<organism evidence="2 3">
    <name type="scientific">Mycena albidolilacea</name>
    <dbReference type="NCBI Taxonomy" id="1033008"/>
    <lineage>
        <taxon>Eukaryota</taxon>
        <taxon>Fungi</taxon>
        <taxon>Dikarya</taxon>
        <taxon>Basidiomycota</taxon>
        <taxon>Agaricomycotina</taxon>
        <taxon>Agaricomycetes</taxon>
        <taxon>Agaricomycetidae</taxon>
        <taxon>Agaricales</taxon>
        <taxon>Marasmiineae</taxon>
        <taxon>Mycenaceae</taxon>
        <taxon>Mycena</taxon>
    </lineage>
</organism>
<gene>
    <name evidence="2" type="ORF">DFH08DRAFT_1053687</name>
</gene>
<sequence length="357" mass="39146">MSTPFSSPFHHNELLRTKNYLAGSLFETSFNFKLSKGANVLTEIPEGPLKPDGPAAPDGMAVAVGMVAEANNRTDTLGNWTRYSEQTYNKTICDAKFNFLIMSPDNDPTFASAFPTAIAALKKLQNSVAKTKNHLYLVVKENGHDAIRFSFKVFERKTSSSAPTIDIDSYPVPTECRESLEKIAGNYVVRDFVVWDVDGKCIPPQDISSKLPGALVECYFGITHHSFGGDDTFGGIIQQVIILRAAAPKPPSPIKPSALRPYRATILSPEQVHAQEQRTVSFFTTPVSSAGPSNRKPFLHYKLPQLLKFTPATVPITKRKASAEPEGSNPKRVNTSENTDGSNDKGKERKKADKDGN</sequence>
<dbReference type="Proteomes" id="UP001218218">
    <property type="component" value="Unassembled WGS sequence"/>
</dbReference>
<feature type="compositionally biased region" description="Polar residues" evidence="1">
    <location>
        <begin position="331"/>
        <end position="341"/>
    </location>
</feature>
<dbReference type="EMBL" id="JARIHO010000009">
    <property type="protein sequence ID" value="KAJ7355959.1"/>
    <property type="molecule type" value="Genomic_DNA"/>
</dbReference>
<comment type="caution">
    <text evidence="2">The sequence shown here is derived from an EMBL/GenBank/DDBJ whole genome shotgun (WGS) entry which is preliminary data.</text>
</comment>
<evidence type="ECO:0000256" key="1">
    <source>
        <dbReference type="SAM" id="MobiDB-lite"/>
    </source>
</evidence>